<dbReference type="Pfam" id="PF01593">
    <property type="entry name" value="Amino_oxidase"/>
    <property type="match status" value="1"/>
</dbReference>
<dbReference type="OrthoDB" id="56323at2"/>
<dbReference type="RefSeq" id="WP_128248869.1">
    <property type="nucleotide sequence ID" value="NZ_CP034951.1"/>
</dbReference>
<dbReference type="PRINTS" id="PR00757">
    <property type="entry name" value="AMINEOXDASEF"/>
</dbReference>
<feature type="domain" description="Amine oxidase" evidence="5">
    <location>
        <begin position="85"/>
        <end position="538"/>
    </location>
</feature>
<dbReference type="InterPro" id="IPR002937">
    <property type="entry name" value="Amino_oxidase"/>
</dbReference>
<evidence type="ECO:0000256" key="1">
    <source>
        <dbReference type="ARBA" id="ARBA00001974"/>
    </source>
</evidence>
<gene>
    <name evidence="6" type="ORF">EI546_01425</name>
</gene>
<name>A0A410FZN9_9FLAO</name>
<dbReference type="InterPro" id="IPR001613">
    <property type="entry name" value="Flavin_amine_oxidase"/>
</dbReference>
<feature type="binding site" evidence="4">
    <location>
        <position position="86"/>
    </location>
    <ligand>
        <name>FAD</name>
        <dbReference type="ChEBI" id="CHEBI:57692"/>
    </ligand>
</feature>
<evidence type="ECO:0000256" key="3">
    <source>
        <dbReference type="ARBA" id="ARBA00023002"/>
    </source>
</evidence>
<dbReference type="InterPro" id="IPR050703">
    <property type="entry name" value="Flavin_MAO"/>
</dbReference>
<dbReference type="Gene3D" id="3.90.660.10">
    <property type="match status" value="1"/>
</dbReference>
<dbReference type="Proteomes" id="UP000285517">
    <property type="component" value="Chromosome"/>
</dbReference>
<evidence type="ECO:0000313" key="7">
    <source>
        <dbReference type="Proteomes" id="UP000285517"/>
    </source>
</evidence>
<proteinExistence type="inferred from homology"/>
<dbReference type="SUPFAM" id="SSF54373">
    <property type="entry name" value="FAD-linked reductases, C-terminal domain"/>
    <property type="match status" value="1"/>
</dbReference>
<comment type="similarity">
    <text evidence="2">Belongs to the flavin monoamine oxidase family.</text>
</comment>
<comment type="cofactor">
    <cofactor evidence="1">
        <name>FAD</name>
        <dbReference type="ChEBI" id="CHEBI:57692"/>
    </cofactor>
</comment>
<evidence type="ECO:0000259" key="5">
    <source>
        <dbReference type="Pfam" id="PF01593"/>
    </source>
</evidence>
<dbReference type="KEGG" id="aev:EI546_01425"/>
<sequence length="552" mass="61662">MRKAKSNFLRKLMGNLNQEVSDYNSSINGAEVITYSRRKFIADTTKGAIGAGLILSLPSFLISCKNEKAEPTSEILDIAILGGGISGLNCANHLLNSNLNFKVYEGSRRLGGRILTHYNDSLGLGIFPEFGGDFIDSTHKDMIDLAKEFKLKFIDLEEEQKAKNLIKDTYYFDNRIIPEDEIITEFNKIAKKIAIDKNSLGENYDTPDAEILDNIALSDYIASLECQTWLKDLLTAAFTSEFGLDCSEQSSLNLLDMVDSDTSAGFRPFGDSDEKFRIQGGNSKIIEGLTNKIGDKRLERNHEVSEISEDDQGTYHIKFTNDKIVSAKRIVCTIPFTILRKIKLNLKNMSNGKKMCIEELGYGMNTKLVLGYDGVPWSEKPNSAMGYLFHKDIVNGWDSSYNKTPDNDRGAYVAYFGGTFSQNLDKESFKNKMAPPTHSWKTELPESRISSLIGELDKAFKGSKDRFLGKHVFVNWIDYPYAKGSYSCYKKGQWTTISGLEMQPVGNFYFAGEHCSEAFQGFMNGGAETGRRVAEELLQLSSETKVASTTVG</sequence>
<dbReference type="Gene3D" id="3.50.50.60">
    <property type="entry name" value="FAD/NAD(P)-binding domain"/>
    <property type="match status" value="1"/>
</dbReference>
<dbReference type="PANTHER" id="PTHR43563:SF1">
    <property type="entry name" value="AMINE OXIDASE [FLAVIN-CONTAINING] B"/>
    <property type="match status" value="1"/>
</dbReference>
<reference evidence="6 7" key="1">
    <citation type="submission" date="2019-01" db="EMBL/GenBank/DDBJ databases">
        <title>Complete genome sequencing of Aequorivita sp. H23M31.</title>
        <authorList>
            <person name="Bae J.-W."/>
        </authorList>
    </citation>
    <scope>NUCLEOTIDE SEQUENCE [LARGE SCALE GENOMIC DNA]</scope>
    <source>
        <strain evidence="6 7">H23M31</strain>
    </source>
</reference>
<dbReference type="SUPFAM" id="SSF51905">
    <property type="entry name" value="FAD/NAD(P)-binding domain"/>
    <property type="match status" value="1"/>
</dbReference>
<dbReference type="Gene3D" id="1.10.405.10">
    <property type="entry name" value="Guanine Nucleotide Dissociation Inhibitor, domain 1"/>
    <property type="match status" value="1"/>
</dbReference>
<protein>
    <submittedName>
        <fullName evidence="6">FAD-dependent oxidoreductase</fullName>
    </submittedName>
</protein>
<dbReference type="InterPro" id="IPR036188">
    <property type="entry name" value="FAD/NAD-bd_sf"/>
</dbReference>
<dbReference type="GO" id="GO:0016491">
    <property type="term" value="F:oxidoreductase activity"/>
    <property type="evidence" value="ECO:0007669"/>
    <property type="project" value="UniProtKB-KW"/>
</dbReference>
<organism evidence="6 7">
    <name type="scientific">Aequorivita ciconiae</name>
    <dbReference type="NCBI Taxonomy" id="2494375"/>
    <lineage>
        <taxon>Bacteria</taxon>
        <taxon>Pseudomonadati</taxon>
        <taxon>Bacteroidota</taxon>
        <taxon>Flavobacteriia</taxon>
        <taxon>Flavobacteriales</taxon>
        <taxon>Flavobacteriaceae</taxon>
        <taxon>Aequorivita</taxon>
    </lineage>
</organism>
<evidence type="ECO:0000256" key="2">
    <source>
        <dbReference type="ARBA" id="ARBA00005995"/>
    </source>
</evidence>
<keyword evidence="7" id="KW-1185">Reference proteome</keyword>
<dbReference type="AlphaFoldDB" id="A0A410FZN9"/>
<accession>A0A410FZN9</accession>
<feature type="binding site" evidence="4">
    <location>
        <position position="304"/>
    </location>
    <ligand>
        <name>FAD</name>
        <dbReference type="ChEBI" id="CHEBI:57692"/>
    </ligand>
</feature>
<evidence type="ECO:0000313" key="6">
    <source>
        <dbReference type="EMBL" id="QAA80469.1"/>
    </source>
</evidence>
<keyword evidence="3" id="KW-0560">Oxidoreductase</keyword>
<dbReference type="PANTHER" id="PTHR43563">
    <property type="entry name" value="AMINE OXIDASE"/>
    <property type="match status" value="1"/>
</dbReference>
<dbReference type="EMBL" id="CP034951">
    <property type="protein sequence ID" value="QAA80469.1"/>
    <property type="molecule type" value="Genomic_DNA"/>
</dbReference>
<feature type="binding site" evidence="4">
    <location>
        <position position="415"/>
    </location>
    <ligand>
        <name>substrate</name>
    </ligand>
</feature>
<evidence type="ECO:0000256" key="4">
    <source>
        <dbReference type="PIRSR" id="PIRSR601613-1"/>
    </source>
</evidence>